<feature type="signal peptide" evidence="1">
    <location>
        <begin position="1"/>
        <end position="21"/>
    </location>
</feature>
<dbReference type="EMBL" id="JAMWBK010000012">
    <property type="protein sequence ID" value="KAJ8901150.1"/>
    <property type="molecule type" value="Genomic_DNA"/>
</dbReference>
<proteinExistence type="predicted"/>
<sequence>MARFNMVWLFVVLALQIVARELPTIQKPKHALYCSADSLAPTFEFEETCRDLTVSTKKYVVGTVCTKNIVNDDGAKCVNVSFQSTHEKVRLKRVKAAVYGHEIDGPGKNHLEVESRKQKRSVGRGCYKPHKSESSKKNRKVKSLNVQICPDEIPSDDGFCCDDQLNLMAYAVVDVDNRKTTKAMMEPNGEDDDCENFLLDRKWWWFDVAVCKMGLSCKSEEEETVTEESKVCECGAFATAYFDADGDCACCSSSANMCMSNGACVDVEEFGTALTDEGTAKIDFSGNCSICETNCTPAGVFSELSLPSSSSSEGECATLMELGDLLPKGVEAMLGNAGPIKTTISAVVEKIVDDITTMLDTFTGTSDVTDAAVCLGDFLGVDIAEAHDEGLGSTGCDVLPLGDDGTWSLMSFSIPNIPALCPLVDPLALVSMCVAFSMEDGVPSFALTMSSSTISCIAGNGAALASTAGLSSIVAKAAELGLDSVGVGMSLSNSFVQKADIFTKNGLTQVEMPGTYFDQVEIDIGADKFYLPDVFSLHGNFRRTVRVMADPSVFNELVSASSVEEAGQDILDFAASLGFSMLVTGELKYDLTLNEITYGVLPDLVDMEIGQFSAFMTTNETSLSDGSVAPAGIYLYAEDNSSILAQIINVGKALLEDIEGVLDELGWLADLGLPKASELLDNIDTGDSAGMKYGFLVNTEEVRLSITFKLGVSITVTAVYDFVHLKFGFNLEVDGLSQFFTAIIDAVADGIRWIISKAEDFFVAIADSPIGIAAIQTGEKIASFAKGAIDSSEEALTQCTEVLTKIAEDAIEDLIDFAEDVEDIANDFADGVEDAANDFADGVEDAANDFADGAEDVANDFVDVFDDIFR</sequence>
<feature type="chain" id="PRO_5043395526" evidence="1">
    <location>
        <begin position="22"/>
        <end position="870"/>
    </location>
</feature>
<dbReference type="AlphaFoldDB" id="A0AAV8UF91"/>
<dbReference type="Gene3D" id="1.20.120.20">
    <property type="entry name" value="Apolipoprotein"/>
    <property type="match status" value="1"/>
</dbReference>
<keyword evidence="1" id="KW-0732">Signal</keyword>
<evidence type="ECO:0000313" key="2">
    <source>
        <dbReference type="EMBL" id="KAJ8901150.1"/>
    </source>
</evidence>
<reference evidence="2 3" key="1">
    <citation type="journal article" date="2023" name="Nat. Commun.">
        <title>Origin of minicircular mitochondrial genomes in red algae.</title>
        <authorList>
            <person name="Lee Y."/>
            <person name="Cho C.H."/>
            <person name="Lee Y.M."/>
            <person name="Park S.I."/>
            <person name="Yang J.H."/>
            <person name="West J.A."/>
            <person name="Bhattacharya D."/>
            <person name="Yoon H.S."/>
        </authorList>
    </citation>
    <scope>NUCLEOTIDE SEQUENCE [LARGE SCALE GENOMIC DNA]</scope>
    <source>
        <strain evidence="2 3">CCMP1338</strain>
        <tissue evidence="2">Whole cell</tissue>
    </source>
</reference>
<protein>
    <submittedName>
        <fullName evidence="2">Uncharacterized protein</fullName>
    </submittedName>
</protein>
<keyword evidence="3" id="KW-1185">Reference proteome</keyword>
<dbReference type="Proteomes" id="UP001157974">
    <property type="component" value="Unassembled WGS sequence"/>
</dbReference>
<evidence type="ECO:0000313" key="3">
    <source>
        <dbReference type="Proteomes" id="UP001157974"/>
    </source>
</evidence>
<name>A0AAV8UF91_9RHOD</name>
<evidence type="ECO:0000256" key="1">
    <source>
        <dbReference type="SAM" id="SignalP"/>
    </source>
</evidence>
<gene>
    <name evidence="2" type="ORF">NDN08_005010</name>
</gene>
<accession>A0AAV8UF91</accession>
<organism evidence="2 3">
    <name type="scientific">Rhodosorus marinus</name>
    <dbReference type="NCBI Taxonomy" id="101924"/>
    <lineage>
        <taxon>Eukaryota</taxon>
        <taxon>Rhodophyta</taxon>
        <taxon>Stylonematophyceae</taxon>
        <taxon>Stylonematales</taxon>
        <taxon>Stylonemataceae</taxon>
        <taxon>Rhodosorus</taxon>
    </lineage>
</organism>
<comment type="caution">
    <text evidence="2">The sequence shown here is derived from an EMBL/GenBank/DDBJ whole genome shotgun (WGS) entry which is preliminary data.</text>
</comment>